<comment type="caution">
    <text evidence="2">The sequence shown here is derived from an EMBL/GenBank/DDBJ whole genome shotgun (WGS) entry which is preliminary data.</text>
</comment>
<dbReference type="InterPro" id="IPR044176">
    <property type="entry name" value="TRL4_chloroplastic"/>
</dbReference>
<dbReference type="SUPFAM" id="SSF52833">
    <property type="entry name" value="Thioredoxin-like"/>
    <property type="match status" value="1"/>
</dbReference>
<dbReference type="InterPro" id="IPR013766">
    <property type="entry name" value="Thioredoxin_domain"/>
</dbReference>
<name>A0ABD3GZV6_9MARC</name>
<dbReference type="Pfam" id="PF00085">
    <property type="entry name" value="Thioredoxin"/>
    <property type="match status" value="1"/>
</dbReference>
<sequence>MEGSVLATSCPASRIDSPPVIAAWAAVKYRVGRRLASSQTLRGLPASVFPLVLSHGKERRRSRETEARIHIDRKLYFNESFKRQEEEEAREAEAEISCPVDCVREVRTYAEFERVLHDAEQNNALVVVDFYNSSCGSCKYILPQFIKLCKRGCGEECAVENEKGVMFIKHNVRDEYDDLTDLARFYSIRSVPMFSFFVDGCRIEQFPTRDRQKLEQNVQLLLTRYFN</sequence>
<keyword evidence="3" id="KW-1185">Reference proteome</keyword>
<organism evidence="2 3">
    <name type="scientific">Riccia sorocarpa</name>
    <dbReference type="NCBI Taxonomy" id="122646"/>
    <lineage>
        <taxon>Eukaryota</taxon>
        <taxon>Viridiplantae</taxon>
        <taxon>Streptophyta</taxon>
        <taxon>Embryophyta</taxon>
        <taxon>Marchantiophyta</taxon>
        <taxon>Marchantiopsida</taxon>
        <taxon>Marchantiidae</taxon>
        <taxon>Marchantiales</taxon>
        <taxon>Ricciaceae</taxon>
        <taxon>Riccia</taxon>
    </lineage>
</organism>
<dbReference type="PANTHER" id="PTHR47912">
    <property type="entry name" value="THIOREDOXIN-LIKE 4, CHLOROPLASTIC"/>
    <property type="match status" value="1"/>
</dbReference>
<dbReference type="PROSITE" id="PS51352">
    <property type="entry name" value="THIOREDOXIN_2"/>
    <property type="match status" value="1"/>
</dbReference>
<feature type="domain" description="Thioredoxin" evidence="1">
    <location>
        <begin position="40"/>
        <end position="223"/>
    </location>
</feature>
<gene>
    <name evidence="2" type="ORF">R1sor_002510</name>
</gene>
<protein>
    <recommendedName>
        <fullName evidence="1">Thioredoxin domain-containing protein</fullName>
    </recommendedName>
</protein>
<dbReference type="Proteomes" id="UP001633002">
    <property type="component" value="Unassembled WGS sequence"/>
</dbReference>
<proteinExistence type="predicted"/>
<dbReference type="Gene3D" id="3.40.30.10">
    <property type="entry name" value="Glutaredoxin"/>
    <property type="match status" value="1"/>
</dbReference>
<accession>A0ABD3GZV6</accession>
<dbReference type="InterPro" id="IPR036249">
    <property type="entry name" value="Thioredoxin-like_sf"/>
</dbReference>
<dbReference type="PANTHER" id="PTHR47912:SF1">
    <property type="entry name" value="THIOREDOXIN-LIKE 4, CHLOROPLASTIC"/>
    <property type="match status" value="1"/>
</dbReference>
<dbReference type="EMBL" id="JBJQOH010000006">
    <property type="protein sequence ID" value="KAL3684488.1"/>
    <property type="molecule type" value="Genomic_DNA"/>
</dbReference>
<evidence type="ECO:0000313" key="3">
    <source>
        <dbReference type="Proteomes" id="UP001633002"/>
    </source>
</evidence>
<dbReference type="AlphaFoldDB" id="A0ABD3GZV6"/>
<reference evidence="2 3" key="1">
    <citation type="submission" date="2024-09" db="EMBL/GenBank/DDBJ databases">
        <title>Chromosome-scale assembly of Riccia sorocarpa.</title>
        <authorList>
            <person name="Paukszto L."/>
        </authorList>
    </citation>
    <scope>NUCLEOTIDE SEQUENCE [LARGE SCALE GENOMIC DNA]</scope>
    <source>
        <strain evidence="2">LP-2024</strain>
        <tissue evidence="2">Aerial parts of the thallus</tissue>
    </source>
</reference>
<evidence type="ECO:0000313" key="2">
    <source>
        <dbReference type="EMBL" id="KAL3684488.1"/>
    </source>
</evidence>
<dbReference type="CDD" id="cd02947">
    <property type="entry name" value="TRX_family"/>
    <property type="match status" value="1"/>
</dbReference>
<evidence type="ECO:0000259" key="1">
    <source>
        <dbReference type="PROSITE" id="PS51352"/>
    </source>
</evidence>